<evidence type="ECO:0000313" key="1">
    <source>
        <dbReference type="WBParaSite" id="SCUD_0001852801-mRNA-1"/>
    </source>
</evidence>
<protein>
    <submittedName>
        <fullName evidence="1">Uncharacterized protein</fullName>
    </submittedName>
</protein>
<dbReference type="WBParaSite" id="SCUD_0001852801-mRNA-1">
    <property type="protein sequence ID" value="SCUD_0001852801-mRNA-1"/>
    <property type="gene ID" value="SCUD_0001852801"/>
</dbReference>
<name>A0A183KTY5_9TREM</name>
<reference evidence="1" key="1">
    <citation type="submission" date="2016-06" db="UniProtKB">
        <authorList>
            <consortium name="WormBaseParasite"/>
        </authorList>
    </citation>
    <scope>IDENTIFICATION</scope>
</reference>
<organism evidence="1">
    <name type="scientific">Schistosoma curassoni</name>
    <dbReference type="NCBI Taxonomy" id="6186"/>
    <lineage>
        <taxon>Eukaryota</taxon>
        <taxon>Metazoa</taxon>
        <taxon>Spiralia</taxon>
        <taxon>Lophotrochozoa</taxon>
        <taxon>Platyhelminthes</taxon>
        <taxon>Trematoda</taxon>
        <taxon>Digenea</taxon>
        <taxon>Strigeidida</taxon>
        <taxon>Schistosomatoidea</taxon>
        <taxon>Schistosomatidae</taxon>
        <taxon>Schistosoma</taxon>
    </lineage>
</organism>
<sequence>MLGYLIISRIFTKDTILNILCFEWKTGLFNIDEISLSAYFSSGEFTVSLEKHKQRCFSTLEFTASDSSLSNRRLDVGERQP</sequence>
<proteinExistence type="predicted"/>
<dbReference type="AlphaFoldDB" id="A0A183KTY5"/>
<accession>A0A183KTY5</accession>